<dbReference type="InterPro" id="IPR035500">
    <property type="entry name" value="NHR-like_dom_sf"/>
</dbReference>
<sequence>MGKQVTNSNVKKANPTTNNCQQDPKLTTMSKLLKKFVQGRRSIISRNAELTLVKAWTDYAEEIEADIRALIPFIDDLQDSADSHDKAILLNRSAFEIYLIRRIRALNPYELLLSDGRGIKMISLRILYGTSLINEMLQFVSRILQLGCTDVDIAMFITIVYYKPRRIEDLASLNLRNSENLSPALHIRKIDWIL</sequence>
<reference evidence="6" key="1">
    <citation type="submission" date="2011-07" db="EMBL/GenBank/DDBJ databases">
        <authorList>
            <consortium name="Caenorhabditis brenneri Sequencing and Analysis Consortium"/>
            <person name="Wilson R.K."/>
        </authorList>
    </citation>
    <scope>NUCLEOTIDE SEQUENCE [LARGE SCALE GENOMIC DNA]</scope>
    <source>
        <strain evidence="6">PB2801</strain>
    </source>
</reference>
<organism evidence="6">
    <name type="scientific">Caenorhabditis brenneri</name>
    <name type="common">Nematode worm</name>
    <dbReference type="NCBI Taxonomy" id="135651"/>
    <lineage>
        <taxon>Eukaryota</taxon>
        <taxon>Metazoa</taxon>
        <taxon>Ecdysozoa</taxon>
        <taxon>Nematoda</taxon>
        <taxon>Chromadorea</taxon>
        <taxon>Rhabditida</taxon>
        <taxon>Rhabditina</taxon>
        <taxon>Rhabditomorpha</taxon>
        <taxon>Rhabditoidea</taxon>
        <taxon>Rhabditidae</taxon>
        <taxon>Peloderinae</taxon>
        <taxon>Caenorhabditis</taxon>
    </lineage>
</organism>
<evidence type="ECO:0008006" key="7">
    <source>
        <dbReference type="Google" id="ProtNLM"/>
    </source>
</evidence>
<dbReference type="Proteomes" id="UP000008068">
    <property type="component" value="Unassembled WGS sequence"/>
</dbReference>
<evidence type="ECO:0000256" key="4">
    <source>
        <dbReference type="SAM" id="MobiDB-lite"/>
    </source>
</evidence>
<name>G0NJW1_CAEBE</name>
<feature type="region of interest" description="Disordered" evidence="4">
    <location>
        <begin position="1"/>
        <end position="23"/>
    </location>
</feature>
<evidence type="ECO:0000313" key="5">
    <source>
        <dbReference type="EMBL" id="EGT32695.1"/>
    </source>
</evidence>
<keyword evidence="3" id="KW-0675">Receptor</keyword>
<evidence type="ECO:0000256" key="1">
    <source>
        <dbReference type="ARBA" id="ARBA00023015"/>
    </source>
</evidence>
<dbReference type="EMBL" id="GL379897">
    <property type="protein sequence ID" value="EGT32695.1"/>
    <property type="molecule type" value="Genomic_DNA"/>
</dbReference>
<dbReference type="eggNOG" id="KOG4846">
    <property type="taxonomic scope" value="Eukaryota"/>
</dbReference>
<evidence type="ECO:0000256" key="2">
    <source>
        <dbReference type="ARBA" id="ARBA00023163"/>
    </source>
</evidence>
<evidence type="ECO:0000313" key="6">
    <source>
        <dbReference type="Proteomes" id="UP000008068"/>
    </source>
</evidence>
<gene>
    <name evidence="5" type="ORF">CAEBREN_14746</name>
</gene>
<dbReference type="AlphaFoldDB" id="G0NJW1"/>
<accession>G0NJW1</accession>
<dbReference type="Gene3D" id="1.10.565.10">
    <property type="entry name" value="Retinoid X Receptor"/>
    <property type="match status" value="1"/>
</dbReference>
<dbReference type="OrthoDB" id="7634782at2759"/>
<protein>
    <recommendedName>
        <fullName evidence="7">NR LBD domain-containing protein</fullName>
    </recommendedName>
</protein>
<keyword evidence="6" id="KW-1185">Reference proteome</keyword>
<keyword evidence="1" id="KW-0805">Transcription regulation</keyword>
<dbReference type="InParanoid" id="G0NJW1"/>
<evidence type="ECO:0000256" key="3">
    <source>
        <dbReference type="ARBA" id="ARBA00023170"/>
    </source>
</evidence>
<proteinExistence type="predicted"/>
<dbReference type="STRING" id="135651.G0NJW1"/>
<dbReference type="SUPFAM" id="SSF48508">
    <property type="entry name" value="Nuclear receptor ligand-binding domain"/>
    <property type="match status" value="1"/>
</dbReference>
<keyword evidence="2" id="KW-0804">Transcription</keyword>
<dbReference type="HOGENOM" id="CLU_1403569_0_0_1"/>